<dbReference type="Proteomes" id="UP000253790">
    <property type="component" value="Chromosome"/>
</dbReference>
<dbReference type="PANTHER" id="PTHR34374:SF1">
    <property type="entry name" value="LARGE RIBOSOMAL RNA SUBUNIT ACCUMULATION PROTEIN YCED HOMOLOG 1, CHLOROPLASTIC"/>
    <property type="match status" value="1"/>
</dbReference>
<protein>
    <submittedName>
        <fullName evidence="2">DUF177 domain-containing protein</fullName>
    </submittedName>
</protein>
<proteinExistence type="predicted"/>
<dbReference type="Pfam" id="PF02620">
    <property type="entry name" value="YceD"/>
    <property type="match status" value="1"/>
</dbReference>
<keyword evidence="3" id="KW-1185">Reference proteome</keyword>
<name>A0A345NIK1_9MICO</name>
<gene>
    <name evidence="2" type="ORF">DV701_00500</name>
</gene>
<evidence type="ECO:0000256" key="1">
    <source>
        <dbReference type="SAM" id="MobiDB-lite"/>
    </source>
</evidence>
<evidence type="ECO:0000313" key="2">
    <source>
        <dbReference type="EMBL" id="AXH94859.1"/>
    </source>
</evidence>
<evidence type="ECO:0000313" key="3">
    <source>
        <dbReference type="Proteomes" id="UP000253790"/>
    </source>
</evidence>
<dbReference type="EMBL" id="CP031229">
    <property type="protein sequence ID" value="AXH94859.1"/>
    <property type="molecule type" value="Genomic_DNA"/>
</dbReference>
<dbReference type="PANTHER" id="PTHR34374">
    <property type="entry name" value="LARGE RIBOSOMAL RNA SUBUNIT ACCUMULATION PROTEIN YCED HOMOLOG 1, CHLOROPLASTIC"/>
    <property type="match status" value="1"/>
</dbReference>
<organism evidence="2 3">
    <name type="scientific">Ornithinimicrobium avium</name>
    <dbReference type="NCBI Taxonomy" id="2283195"/>
    <lineage>
        <taxon>Bacteria</taxon>
        <taxon>Bacillati</taxon>
        <taxon>Actinomycetota</taxon>
        <taxon>Actinomycetes</taxon>
        <taxon>Micrococcales</taxon>
        <taxon>Ornithinimicrobiaceae</taxon>
        <taxon>Ornithinimicrobium</taxon>
    </lineage>
</organism>
<dbReference type="InterPro" id="IPR003772">
    <property type="entry name" value="YceD"/>
</dbReference>
<dbReference type="KEGG" id="orn:DV701_00500"/>
<feature type="region of interest" description="Disordered" evidence="1">
    <location>
        <begin position="103"/>
        <end position="125"/>
    </location>
</feature>
<dbReference type="RefSeq" id="WP_114926627.1">
    <property type="nucleotide sequence ID" value="NZ_CP031229.1"/>
</dbReference>
<accession>A0A345NIK1</accession>
<sequence length="204" mass="22298">MAAHEQEGPWVVDTRELVRRPGAMRELSRTVTAPERIGTDVVAVQVGQPVELDLRMESVVEGVLVTGTVTATASGMCVRCLEDLEVDLEVGLQELFAYPERAAHHHKVTAPPSRKGGGKDTETDEDEQHVLDGDLMDLEEVVRDAVVTALPFQPVCRDDCPGLCSECGARLADDPDHHHDVIDPRWSALSAMGTPTDDETKKRN</sequence>
<dbReference type="AlphaFoldDB" id="A0A345NIK1"/>
<dbReference type="OrthoDB" id="9790372at2"/>
<reference evidence="2 3" key="1">
    <citation type="submission" date="2018-07" db="EMBL/GenBank/DDBJ databases">
        <title>Complete genome sequencing of Ornithinimicrobium sp. AMA3305.</title>
        <authorList>
            <person name="Bae J.-W."/>
        </authorList>
    </citation>
    <scope>NUCLEOTIDE SEQUENCE [LARGE SCALE GENOMIC DNA]</scope>
    <source>
        <strain evidence="2 3">AMA3305</strain>
    </source>
</reference>